<dbReference type="GeneID" id="80349828"/>
<dbReference type="InterPro" id="IPR041698">
    <property type="entry name" value="Methyltransf_25"/>
</dbReference>
<evidence type="ECO:0000256" key="1">
    <source>
        <dbReference type="ARBA" id="ARBA00022603"/>
    </source>
</evidence>
<reference evidence="5 6" key="1">
    <citation type="submission" date="2020-08" db="EMBL/GenBank/DDBJ databases">
        <title>Genome Sequencing of Nocardia wallacei strain FMUON74 and assembly.</title>
        <authorList>
            <person name="Toyokawa M."/>
            <person name="Uesaka K."/>
        </authorList>
    </citation>
    <scope>NUCLEOTIDE SEQUENCE [LARGE SCALE GENOMIC DNA]</scope>
    <source>
        <strain evidence="5 6">FMUON74</strain>
    </source>
</reference>
<dbReference type="EMBL" id="AP023396">
    <property type="protein sequence ID" value="BCK57620.1"/>
    <property type="molecule type" value="Genomic_DNA"/>
</dbReference>
<dbReference type="Gene3D" id="3.40.50.150">
    <property type="entry name" value="Vaccinia Virus protein VP39"/>
    <property type="match status" value="1"/>
</dbReference>
<organism evidence="5 6">
    <name type="scientific">Nocardia wallacei</name>
    <dbReference type="NCBI Taxonomy" id="480035"/>
    <lineage>
        <taxon>Bacteria</taxon>
        <taxon>Bacillati</taxon>
        <taxon>Actinomycetota</taxon>
        <taxon>Actinomycetes</taxon>
        <taxon>Mycobacteriales</taxon>
        <taxon>Nocardiaceae</taxon>
        <taxon>Nocardia</taxon>
    </lineage>
</organism>
<dbReference type="GO" id="GO:0032259">
    <property type="term" value="P:methylation"/>
    <property type="evidence" value="ECO:0007669"/>
    <property type="project" value="UniProtKB-KW"/>
</dbReference>
<evidence type="ECO:0000259" key="4">
    <source>
        <dbReference type="Pfam" id="PF13649"/>
    </source>
</evidence>
<evidence type="ECO:0000256" key="2">
    <source>
        <dbReference type="ARBA" id="ARBA00022679"/>
    </source>
</evidence>
<dbReference type="CDD" id="cd02440">
    <property type="entry name" value="AdoMet_MTases"/>
    <property type="match status" value="1"/>
</dbReference>
<keyword evidence="3" id="KW-0949">S-adenosyl-L-methionine</keyword>
<evidence type="ECO:0000256" key="3">
    <source>
        <dbReference type="ARBA" id="ARBA00022691"/>
    </source>
</evidence>
<dbReference type="KEGG" id="nwl:NWFMUON74_53920"/>
<dbReference type="Pfam" id="PF13649">
    <property type="entry name" value="Methyltransf_25"/>
    <property type="match status" value="1"/>
</dbReference>
<dbReference type="InterPro" id="IPR029063">
    <property type="entry name" value="SAM-dependent_MTases_sf"/>
</dbReference>
<sequence length="225" mass="24704">MTEHRPHSVTTAMGNRHDYLPAAGRDAFLPAYDLLTRLLGAPRLHERLVDQAELRDDHRILEIGCGTGNLTLRAKRARPAAEVIGTDPDPRALARAARKAQGQQGIRFEHAYAQELPYGDGEFDRVLSSLMLHHLDADIKQALAAEAFRVLRPGGRLHVVDIGGPMTPADGLAARLTLRGEHIGGNLGDGIPRLLRDAGFDCAVVDSQPHRRLGRVTYYRAVRPD</sequence>
<dbReference type="InterPro" id="IPR050508">
    <property type="entry name" value="Methyltransf_Superfamily"/>
</dbReference>
<keyword evidence="6" id="KW-1185">Reference proteome</keyword>
<dbReference type="PANTHER" id="PTHR42912">
    <property type="entry name" value="METHYLTRANSFERASE"/>
    <property type="match status" value="1"/>
</dbReference>
<dbReference type="AlphaFoldDB" id="A0A7G1KR51"/>
<dbReference type="Proteomes" id="UP000516173">
    <property type="component" value="Chromosome"/>
</dbReference>
<dbReference type="GO" id="GO:0008168">
    <property type="term" value="F:methyltransferase activity"/>
    <property type="evidence" value="ECO:0007669"/>
    <property type="project" value="UniProtKB-KW"/>
</dbReference>
<protein>
    <recommendedName>
        <fullName evidence="4">Methyltransferase domain-containing protein</fullName>
    </recommendedName>
</protein>
<name>A0A7G1KR51_9NOCA</name>
<dbReference type="PANTHER" id="PTHR42912:SF80">
    <property type="entry name" value="METHYLTRANSFERASE DOMAIN-CONTAINING PROTEIN"/>
    <property type="match status" value="1"/>
</dbReference>
<proteinExistence type="predicted"/>
<dbReference type="PROSITE" id="PS01184">
    <property type="entry name" value="UBIE_2"/>
    <property type="match status" value="1"/>
</dbReference>
<feature type="domain" description="Methyltransferase" evidence="4">
    <location>
        <begin position="60"/>
        <end position="155"/>
    </location>
</feature>
<keyword evidence="2" id="KW-0808">Transferase</keyword>
<dbReference type="RefSeq" id="WP_232110610.1">
    <property type="nucleotide sequence ID" value="NZ_AP023396.1"/>
</dbReference>
<dbReference type="InterPro" id="IPR023576">
    <property type="entry name" value="UbiE/COQ5_MeTrFase_CS"/>
</dbReference>
<accession>A0A7G1KR51</accession>
<evidence type="ECO:0000313" key="5">
    <source>
        <dbReference type="EMBL" id="BCK57620.1"/>
    </source>
</evidence>
<dbReference type="SUPFAM" id="SSF53335">
    <property type="entry name" value="S-adenosyl-L-methionine-dependent methyltransferases"/>
    <property type="match status" value="1"/>
</dbReference>
<keyword evidence="1" id="KW-0489">Methyltransferase</keyword>
<gene>
    <name evidence="5" type="ORF">NWFMUON74_53920</name>
</gene>
<evidence type="ECO:0000313" key="6">
    <source>
        <dbReference type="Proteomes" id="UP000516173"/>
    </source>
</evidence>